<sequence>MPLPLLIYGLFPTPVGEQPTASPTGPPCQMARLSAAVLRTGGGLKQGKQLVIVTDKRL</sequence>
<dbReference type="Proteomes" id="UP000043764">
    <property type="component" value="Unassembled WGS sequence"/>
</dbReference>
<reference evidence="2" key="1">
    <citation type="submission" date="2015-05" db="EMBL/GenBank/DDBJ databases">
        <authorList>
            <person name="Rodrigo-Torres Lidia"/>
            <person name="Arahal R.David."/>
        </authorList>
    </citation>
    <scope>NUCLEOTIDE SEQUENCE [LARGE SCALE GENOMIC DNA]</scope>
    <source>
        <strain evidence="2">CECT 7321</strain>
    </source>
</reference>
<dbReference type="EMBL" id="CVRL01000013">
    <property type="protein sequence ID" value="CRL10639.1"/>
    <property type="molecule type" value="Genomic_DNA"/>
</dbReference>
<name>A0A0H5D0Q4_9RHOB</name>
<evidence type="ECO:0000313" key="2">
    <source>
        <dbReference type="Proteomes" id="UP000043764"/>
    </source>
</evidence>
<accession>A0A0H5D0Q4</accession>
<protein>
    <submittedName>
        <fullName evidence="1">Uncharacterized protein</fullName>
    </submittedName>
</protein>
<gene>
    <name evidence="1" type="ORF">NIT7321_01485</name>
</gene>
<evidence type="ECO:0000313" key="1">
    <source>
        <dbReference type="EMBL" id="CRL10639.1"/>
    </source>
</evidence>
<organism evidence="1 2">
    <name type="scientific">Phaeobacter italicus</name>
    <dbReference type="NCBI Taxonomy" id="481446"/>
    <lineage>
        <taxon>Bacteria</taxon>
        <taxon>Pseudomonadati</taxon>
        <taxon>Pseudomonadota</taxon>
        <taxon>Alphaproteobacteria</taxon>
        <taxon>Rhodobacterales</taxon>
        <taxon>Roseobacteraceae</taxon>
        <taxon>Phaeobacter</taxon>
    </lineage>
</organism>
<proteinExistence type="predicted"/>
<keyword evidence="2" id="KW-1185">Reference proteome</keyword>
<dbReference type="AlphaFoldDB" id="A0A0H5D0Q4"/>